<dbReference type="GO" id="GO:0006355">
    <property type="term" value="P:regulation of DNA-templated transcription"/>
    <property type="evidence" value="ECO:0007669"/>
    <property type="project" value="InterPro"/>
</dbReference>
<evidence type="ECO:0000256" key="9">
    <source>
        <dbReference type="SAM" id="Phobius"/>
    </source>
</evidence>
<dbReference type="Pfam" id="PF22610">
    <property type="entry name" value="CovS-like_HAMP"/>
    <property type="match status" value="1"/>
</dbReference>
<evidence type="ECO:0000259" key="13">
    <source>
        <dbReference type="PROSITE" id="PS50885"/>
    </source>
</evidence>
<dbReference type="PANTHER" id="PTHR45453:SF1">
    <property type="entry name" value="PHOSPHATE REGULON SENSOR PROTEIN PHOR"/>
    <property type="match status" value="1"/>
</dbReference>
<dbReference type="PROSITE" id="PS50113">
    <property type="entry name" value="PAC"/>
    <property type="match status" value="1"/>
</dbReference>
<evidence type="ECO:0000256" key="6">
    <source>
        <dbReference type="ARBA" id="ARBA00022777"/>
    </source>
</evidence>
<dbReference type="InterPro" id="IPR058096">
    <property type="entry name" value="WalK_streptococcus"/>
</dbReference>
<keyword evidence="5" id="KW-0808">Transferase</keyword>
<dbReference type="Gene3D" id="3.30.565.10">
    <property type="entry name" value="Histidine kinase-like ATPase, C-terminal domain"/>
    <property type="match status" value="1"/>
</dbReference>
<keyword evidence="4" id="KW-0597">Phosphoprotein</keyword>
<dbReference type="FunFam" id="3.30.565.10:FF:000006">
    <property type="entry name" value="Sensor histidine kinase WalK"/>
    <property type="match status" value="1"/>
</dbReference>
<dbReference type="InterPro" id="IPR050351">
    <property type="entry name" value="BphY/WalK/GraS-like"/>
</dbReference>
<dbReference type="GO" id="GO:0005886">
    <property type="term" value="C:plasma membrane"/>
    <property type="evidence" value="ECO:0007669"/>
    <property type="project" value="TreeGrafter"/>
</dbReference>
<dbReference type="PANTHER" id="PTHR45453">
    <property type="entry name" value="PHOSPHATE REGULON SENSOR PROTEIN PHOR"/>
    <property type="match status" value="1"/>
</dbReference>
<gene>
    <name evidence="14" type="ORF">HMPREF9971_0738</name>
</gene>
<dbReference type="NCBIfam" id="NF033093">
    <property type="entry name" value="HK_VicK"/>
    <property type="match status" value="1"/>
</dbReference>
<dbReference type="InterPro" id="IPR003661">
    <property type="entry name" value="HisK_dim/P_dom"/>
</dbReference>
<sequence length="446" mass="50601">MIDQLKQFVMSSNFVFVLITVGFIIVVALLLLENRRDNIKLRQLNSKIKDLIAGDYSEVVDMQGSPELTDMTNSINDLSEVIRLTHENLEQETKRLTSILSYMTDGVLATNRRGQIIMVNEMAAKQLNVNPDEVLNTSILDLLSLGDDYDLRSLITEVPELTIDSQDENGEYLSLRVRFALIRRESGFISGLVAVLHDTTEQDKEERERRLFVSNVSHELRTPLTSVKSYLEALDDGALSEPVAPDFVKVSLNETNRMMRMVTDLLSLSRIDNETSQLDIELTNFTAFITFILNRFDKIKSQSQEDTKKYELIREYPITPIWVEIDTDKMTQVIDNILNNAIKYSPDGGKIKVGMKTTDAQLIISISDEGLGIPKKDLPRIFDRFYRVDKARSRAQGGTGLGLAIAKEIVKQHKGFIWAKSEYGKGSTFTIVLPYDKDAIKDDWDT</sequence>
<evidence type="ECO:0000256" key="1">
    <source>
        <dbReference type="ARBA" id="ARBA00000085"/>
    </source>
</evidence>
<organism evidence="14 15">
    <name type="scientific">Streptococcus parasanguinis F0449</name>
    <dbReference type="NCBI Taxonomy" id="1095733"/>
    <lineage>
        <taxon>Bacteria</taxon>
        <taxon>Bacillati</taxon>
        <taxon>Bacillota</taxon>
        <taxon>Bacilli</taxon>
        <taxon>Lactobacillales</taxon>
        <taxon>Streptococcaceae</taxon>
        <taxon>Streptococcus</taxon>
    </lineage>
</organism>
<dbReference type="SUPFAM" id="SSF55874">
    <property type="entry name" value="ATPase domain of HSP90 chaperone/DNA topoisomerase II/histidine kinase"/>
    <property type="match status" value="1"/>
</dbReference>
<dbReference type="InterPro" id="IPR005467">
    <property type="entry name" value="His_kinase_dom"/>
</dbReference>
<evidence type="ECO:0000259" key="12">
    <source>
        <dbReference type="PROSITE" id="PS50113"/>
    </source>
</evidence>
<dbReference type="InterPro" id="IPR004358">
    <property type="entry name" value="Sig_transdc_His_kin-like_C"/>
</dbReference>
<protein>
    <recommendedName>
        <fullName evidence="3">histidine kinase</fullName>
        <ecNumber evidence="3">2.7.13.3</ecNumber>
    </recommendedName>
</protein>
<dbReference type="Pfam" id="PF00512">
    <property type="entry name" value="HisKA"/>
    <property type="match status" value="1"/>
</dbReference>
<evidence type="ECO:0000256" key="5">
    <source>
        <dbReference type="ARBA" id="ARBA00022679"/>
    </source>
</evidence>
<reference evidence="14 15" key="1">
    <citation type="submission" date="2012-04" db="EMBL/GenBank/DDBJ databases">
        <authorList>
            <person name="Harkins D.M."/>
            <person name="Madupu R."/>
            <person name="Durkin A.S."/>
            <person name="Torralba M."/>
            <person name="Methe B."/>
            <person name="Sutton G.G."/>
            <person name="Nelson K.E."/>
        </authorList>
    </citation>
    <scope>NUCLEOTIDE SEQUENCE [LARGE SCALE GENOMIC DNA]</scope>
    <source>
        <strain evidence="14 15">F0449</strain>
    </source>
</reference>
<evidence type="ECO:0000256" key="7">
    <source>
        <dbReference type="ARBA" id="ARBA00023012"/>
    </source>
</evidence>
<dbReference type="PATRIC" id="fig|1095733.3.peg.595"/>
<dbReference type="CDD" id="cd00130">
    <property type="entry name" value="PAS"/>
    <property type="match status" value="1"/>
</dbReference>
<keyword evidence="9" id="KW-0812">Transmembrane</keyword>
<evidence type="ECO:0000259" key="10">
    <source>
        <dbReference type="PROSITE" id="PS50109"/>
    </source>
</evidence>
<name>I2NQ84_STRPA</name>
<dbReference type="EC" id="2.7.13.3" evidence="3"/>
<dbReference type="PROSITE" id="PS50885">
    <property type="entry name" value="HAMP"/>
    <property type="match status" value="1"/>
</dbReference>
<dbReference type="SMART" id="SM00387">
    <property type="entry name" value="HATPase_c"/>
    <property type="match status" value="1"/>
</dbReference>
<dbReference type="InterPro" id="IPR000700">
    <property type="entry name" value="PAS-assoc_C"/>
</dbReference>
<dbReference type="InterPro" id="IPR000014">
    <property type="entry name" value="PAS"/>
</dbReference>
<dbReference type="InterPro" id="IPR035965">
    <property type="entry name" value="PAS-like_dom_sf"/>
</dbReference>
<keyword evidence="6" id="KW-0418">Kinase</keyword>
<keyword evidence="7" id="KW-0902">Two-component regulatory system</keyword>
<dbReference type="SUPFAM" id="SSF55785">
    <property type="entry name" value="PYP-like sensor domain (PAS domain)"/>
    <property type="match status" value="1"/>
</dbReference>
<dbReference type="SUPFAM" id="SSF47384">
    <property type="entry name" value="Homodimeric domain of signal transducing histidine kinase"/>
    <property type="match status" value="1"/>
</dbReference>
<evidence type="ECO:0000313" key="14">
    <source>
        <dbReference type="EMBL" id="EIG27995.1"/>
    </source>
</evidence>
<dbReference type="Pfam" id="PF00989">
    <property type="entry name" value="PAS"/>
    <property type="match status" value="1"/>
</dbReference>
<dbReference type="PRINTS" id="PR00344">
    <property type="entry name" value="BCTRLSENSOR"/>
</dbReference>
<dbReference type="NCBIfam" id="TIGR00229">
    <property type="entry name" value="sensory_box"/>
    <property type="match status" value="1"/>
</dbReference>
<dbReference type="InterPro" id="IPR013767">
    <property type="entry name" value="PAS_fold"/>
</dbReference>
<dbReference type="InterPro" id="IPR036890">
    <property type="entry name" value="HATPase_C_sf"/>
</dbReference>
<evidence type="ECO:0000256" key="3">
    <source>
        <dbReference type="ARBA" id="ARBA00012438"/>
    </source>
</evidence>
<proteinExistence type="predicted"/>
<dbReference type="EMBL" id="AJMV01000043">
    <property type="protein sequence ID" value="EIG27995.1"/>
    <property type="molecule type" value="Genomic_DNA"/>
</dbReference>
<dbReference type="InterPro" id="IPR003594">
    <property type="entry name" value="HATPase_dom"/>
</dbReference>
<dbReference type="RefSeq" id="WP_003015597.1">
    <property type="nucleotide sequence ID" value="NZ_AJMV01000043.1"/>
</dbReference>
<dbReference type="GO" id="GO:0004721">
    <property type="term" value="F:phosphoprotein phosphatase activity"/>
    <property type="evidence" value="ECO:0007669"/>
    <property type="project" value="TreeGrafter"/>
</dbReference>
<keyword evidence="9" id="KW-1133">Transmembrane helix</keyword>
<dbReference type="Gene3D" id="1.10.8.500">
    <property type="entry name" value="HAMP domain in histidine kinase"/>
    <property type="match status" value="1"/>
</dbReference>
<comment type="catalytic activity">
    <reaction evidence="1">
        <text>ATP + protein L-histidine = ADP + protein N-phospho-L-histidine.</text>
        <dbReference type="EC" id="2.7.13.3"/>
    </reaction>
</comment>
<comment type="subcellular location">
    <subcellularLocation>
        <location evidence="2">Membrane</location>
    </subcellularLocation>
</comment>
<dbReference type="CDD" id="cd00075">
    <property type="entry name" value="HATPase"/>
    <property type="match status" value="1"/>
</dbReference>
<feature type="transmembrane region" description="Helical" evidence="9">
    <location>
        <begin position="12"/>
        <end position="32"/>
    </location>
</feature>
<evidence type="ECO:0000259" key="11">
    <source>
        <dbReference type="PROSITE" id="PS50112"/>
    </source>
</evidence>
<dbReference type="Gene3D" id="1.10.287.130">
    <property type="match status" value="1"/>
</dbReference>
<comment type="caution">
    <text evidence="14">The sequence shown here is derived from an EMBL/GenBank/DDBJ whole genome shotgun (WGS) entry which is preliminary data.</text>
</comment>
<feature type="domain" description="PAC" evidence="12">
    <location>
        <begin position="157"/>
        <end position="211"/>
    </location>
</feature>
<dbReference type="SMART" id="SM00091">
    <property type="entry name" value="PAS"/>
    <property type="match status" value="1"/>
</dbReference>
<evidence type="ECO:0000256" key="8">
    <source>
        <dbReference type="ARBA" id="ARBA00023136"/>
    </source>
</evidence>
<dbReference type="Pfam" id="PF02518">
    <property type="entry name" value="HATPase_c"/>
    <property type="match status" value="1"/>
</dbReference>
<feature type="domain" description="PAS" evidence="11">
    <location>
        <begin position="92"/>
        <end position="162"/>
    </location>
</feature>
<feature type="domain" description="Histidine kinase" evidence="10">
    <location>
        <begin position="215"/>
        <end position="437"/>
    </location>
</feature>
<dbReference type="PROSITE" id="PS50112">
    <property type="entry name" value="PAS"/>
    <property type="match status" value="1"/>
</dbReference>
<keyword evidence="8 9" id="KW-0472">Membrane</keyword>
<dbReference type="FunFam" id="1.10.287.130:FF:000001">
    <property type="entry name" value="Two-component sensor histidine kinase"/>
    <property type="match status" value="1"/>
</dbReference>
<evidence type="ECO:0000256" key="2">
    <source>
        <dbReference type="ARBA" id="ARBA00004370"/>
    </source>
</evidence>
<dbReference type="GO" id="GO:0016036">
    <property type="term" value="P:cellular response to phosphate starvation"/>
    <property type="evidence" value="ECO:0007669"/>
    <property type="project" value="TreeGrafter"/>
</dbReference>
<evidence type="ECO:0000313" key="15">
    <source>
        <dbReference type="Proteomes" id="UP000003357"/>
    </source>
</evidence>
<dbReference type="PROSITE" id="PS50109">
    <property type="entry name" value="HIS_KIN"/>
    <property type="match status" value="1"/>
</dbReference>
<dbReference type="InterPro" id="IPR036097">
    <property type="entry name" value="HisK_dim/P_sf"/>
</dbReference>
<dbReference type="GO" id="GO:0000155">
    <property type="term" value="F:phosphorelay sensor kinase activity"/>
    <property type="evidence" value="ECO:0007669"/>
    <property type="project" value="InterPro"/>
</dbReference>
<dbReference type="InterPro" id="IPR054693">
    <property type="entry name" value="WalK-like_HAMP"/>
</dbReference>
<dbReference type="AlphaFoldDB" id="I2NQ84"/>
<dbReference type="InterPro" id="IPR003660">
    <property type="entry name" value="HAMP_dom"/>
</dbReference>
<dbReference type="Proteomes" id="UP000003357">
    <property type="component" value="Unassembled WGS sequence"/>
</dbReference>
<feature type="domain" description="HAMP" evidence="13">
    <location>
        <begin position="41"/>
        <end position="87"/>
    </location>
</feature>
<dbReference type="CDD" id="cd00082">
    <property type="entry name" value="HisKA"/>
    <property type="match status" value="1"/>
</dbReference>
<dbReference type="Gene3D" id="3.30.450.20">
    <property type="entry name" value="PAS domain"/>
    <property type="match status" value="1"/>
</dbReference>
<evidence type="ECO:0000256" key="4">
    <source>
        <dbReference type="ARBA" id="ARBA00022553"/>
    </source>
</evidence>
<accession>I2NQ84</accession>
<dbReference type="SMART" id="SM00388">
    <property type="entry name" value="HisKA"/>
    <property type="match status" value="1"/>
</dbReference>